<feature type="domain" description="Peptidase S1" evidence="2">
    <location>
        <begin position="632"/>
        <end position="820"/>
    </location>
</feature>
<evidence type="ECO:0000313" key="5">
    <source>
        <dbReference type="Proteomes" id="UP000000673"/>
    </source>
</evidence>
<accession>W5JCN1</accession>
<gene>
    <name evidence="3" type="ORF">AND_006210</name>
</gene>
<dbReference type="AlphaFoldDB" id="W5JCN1"/>
<organism evidence="3">
    <name type="scientific">Anopheles darlingi</name>
    <name type="common">Mosquito</name>
    <dbReference type="NCBI Taxonomy" id="43151"/>
    <lineage>
        <taxon>Eukaryota</taxon>
        <taxon>Metazoa</taxon>
        <taxon>Ecdysozoa</taxon>
        <taxon>Arthropoda</taxon>
        <taxon>Hexapoda</taxon>
        <taxon>Insecta</taxon>
        <taxon>Pterygota</taxon>
        <taxon>Neoptera</taxon>
        <taxon>Endopterygota</taxon>
        <taxon>Diptera</taxon>
        <taxon>Nematocera</taxon>
        <taxon>Culicoidea</taxon>
        <taxon>Culicidae</taxon>
        <taxon>Anophelinae</taxon>
        <taxon>Anopheles</taxon>
    </lineage>
</organism>
<evidence type="ECO:0000313" key="3">
    <source>
        <dbReference type="EMBL" id="ETN62107.1"/>
    </source>
</evidence>
<keyword evidence="5" id="KW-1185">Reference proteome</keyword>
<feature type="domain" description="Peptidase S1" evidence="2">
    <location>
        <begin position="280"/>
        <end position="534"/>
    </location>
</feature>
<dbReference type="Pfam" id="PF00089">
    <property type="entry name" value="Trypsin"/>
    <property type="match status" value="3"/>
</dbReference>
<dbReference type="InterPro" id="IPR009003">
    <property type="entry name" value="Peptidase_S1_PA"/>
</dbReference>
<dbReference type="GO" id="GO:0006508">
    <property type="term" value="P:proteolysis"/>
    <property type="evidence" value="ECO:0007669"/>
    <property type="project" value="InterPro"/>
</dbReference>
<sequence length="820" mass="91789">MRYYKYDQYEPVRTSLVRPRQTAREVPHLAAIGWNGVGNTSTKWRCAGTLVWESFILTSARCTVDESNAAPDVVRMGDVDLGSEEDNQFVQELKIVEVIRHPEFREGERDHDIALLRLESNVTLDSTVVPACLWNQDAVHYRAMHVTGWQTTDRSVGLSKLLKAEVRPATGGCIGANSSLQYVCVEGSESQTCSSIDGKLLQVDLHHNAKMTPFIVGISSSPNGSCVRDEPSSYTKISAYVDWIQRTIESRGESAWSWKFKPAECALRYVNLRQYEPNVIIARTGTQETVDPSLARMQILYSASVVEIRFYSFISVCFGVIIDEQTVLTLAQCTTQHGRRAQNVRHDRLGYAGMPVVDHYNHPGYREGEHRNNIGLLKLRDRFDFRDTLVPFCIGHEAELPLDEVKVAGQGRWDLNFFSEHDKSVDVFQPMMAPLLPRAEILSQANCSYRADVKVGLPGGLSDEHLCYGNEQYLVPETCSQDFGRPIGGFVDRLDKTFRYTYALTLFGRDCGFGSPAVGVRLAHHAHWIKSIMLPEYRKDTGSVYFINSELLEGDTCRHVDGAGGTCVDASRCPAIRYGFSVNRQVVFCSGPSIVCCPYENIVNETSAAGRELDDCAGMYREERERTATMMYSNGPVQDDNPHMVQLGTETSDGQMRWNCRGTIISRTTVVTGCQCLLNQGNKPTVVRLGMSEMASIVEVDKVIYHPDYSNSTKQYDVALVRLKSPIDTAASGKFPACLWTNQTHTPFKMIQTVINETADDYTYVTGKYNSDCAWSVGNAISQSQLCVAIEPQNTIVSSGDPLFWSSDRHDSDRERVEYL</sequence>
<dbReference type="EMBL" id="ADMH02001545">
    <property type="protein sequence ID" value="ETN62107.1"/>
    <property type="molecule type" value="Genomic_DNA"/>
</dbReference>
<dbReference type="SUPFAM" id="SSF50494">
    <property type="entry name" value="Trypsin-like serine proteases"/>
    <property type="match status" value="3"/>
</dbReference>
<reference evidence="3" key="2">
    <citation type="submission" date="2010-05" db="EMBL/GenBank/DDBJ databases">
        <authorList>
            <person name="Almeida L.G."/>
            <person name="Nicolas M.F."/>
            <person name="Souza R.C."/>
            <person name="Vasconcelos A.T.R."/>
        </authorList>
    </citation>
    <scope>NUCLEOTIDE SEQUENCE</scope>
</reference>
<proteinExistence type="inferred from homology"/>
<dbReference type="EnsemblMetazoa" id="ADAC006210-RA">
    <property type="protein sequence ID" value="ADAC006210-PA"/>
    <property type="gene ID" value="ADAC006210"/>
</dbReference>
<evidence type="ECO:0000313" key="4">
    <source>
        <dbReference type="EnsemblMetazoa" id="ADAC006210-PA"/>
    </source>
</evidence>
<evidence type="ECO:0000259" key="2">
    <source>
        <dbReference type="PROSITE" id="PS50240"/>
    </source>
</evidence>
<dbReference type="eggNOG" id="KOG3627">
    <property type="taxonomic scope" value="Eukaryota"/>
</dbReference>
<evidence type="ECO:0000256" key="1">
    <source>
        <dbReference type="ARBA" id="ARBA00024195"/>
    </source>
</evidence>
<dbReference type="InterPro" id="IPR043504">
    <property type="entry name" value="Peptidase_S1_PA_chymotrypsin"/>
</dbReference>
<dbReference type="InterPro" id="IPR001254">
    <property type="entry name" value="Trypsin_dom"/>
</dbReference>
<dbReference type="PROSITE" id="PS50240">
    <property type="entry name" value="TRYPSIN_DOM"/>
    <property type="match status" value="3"/>
</dbReference>
<dbReference type="PANTHER" id="PTHR24260">
    <property type="match status" value="1"/>
</dbReference>
<dbReference type="SMART" id="SM00020">
    <property type="entry name" value="Tryp_SPc"/>
    <property type="match status" value="2"/>
</dbReference>
<dbReference type="STRING" id="43151.W5JCN1"/>
<dbReference type="Proteomes" id="UP000000673">
    <property type="component" value="Unassembled WGS sequence"/>
</dbReference>
<reference evidence="3" key="3">
    <citation type="journal article" date="2013" name="Nucleic Acids Res.">
        <title>The genome of Anopheles darlingi, the main neotropical malaria vector.</title>
        <authorList>
            <person name="Marinotti O."/>
            <person name="Cerqueira G.C."/>
            <person name="de Almeida L.G."/>
            <person name="Ferro M.I."/>
            <person name="Loreto E.L."/>
            <person name="Zaha A."/>
            <person name="Teixeira S.M."/>
            <person name="Wespiser A.R."/>
            <person name="Almeida E Silva A."/>
            <person name="Schlindwein A.D."/>
            <person name="Pacheco A.C."/>
            <person name="Silva A.L."/>
            <person name="Graveley B.R."/>
            <person name="Walenz B.P."/>
            <person name="Lima Bde A."/>
            <person name="Ribeiro C.A."/>
            <person name="Nunes-Silva C.G."/>
            <person name="de Carvalho C.R."/>
            <person name="Soares C.M."/>
            <person name="de Menezes C.B."/>
            <person name="Matiolli C."/>
            <person name="Caffrey D."/>
            <person name="Araujo D.A."/>
            <person name="de Oliveira D.M."/>
            <person name="Golenbock D."/>
            <person name="Grisard E.C."/>
            <person name="Fantinatti-Garboggini F."/>
            <person name="de Carvalho F.M."/>
            <person name="Barcellos F.G."/>
            <person name="Prosdocimi F."/>
            <person name="May G."/>
            <person name="Azevedo Junior G.M."/>
            <person name="Guimaraes G.M."/>
            <person name="Goldman G.H."/>
            <person name="Padilha I.Q."/>
            <person name="Batista Jda S."/>
            <person name="Ferro J.A."/>
            <person name="Ribeiro J.M."/>
            <person name="Fietto J.L."/>
            <person name="Dabbas K.M."/>
            <person name="Cerdeira L."/>
            <person name="Agnez-Lima L.F."/>
            <person name="Brocchi M."/>
            <person name="de Carvalho M.O."/>
            <person name="Teixeira Mde M."/>
            <person name="Diniz Maia Mde M."/>
            <person name="Goldman M.H."/>
            <person name="Cruz Schneider M.P."/>
            <person name="Felipe M.S."/>
            <person name="Hungria M."/>
            <person name="Nicolas M.F."/>
            <person name="Pereira M."/>
            <person name="Montes M.A."/>
            <person name="Cantao M.E."/>
            <person name="Vincentz M."/>
            <person name="Rafael M.S."/>
            <person name="Silverman N."/>
            <person name="Stoco P.H."/>
            <person name="Souza R.C."/>
            <person name="Vicentini R."/>
            <person name="Gazzinelli R.T."/>
            <person name="Neves Rde O."/>
            <person name="Silva R."/>
            <person name="Astolfi-Filho S."/>
            <person name="Maciel T.E."/>
            <person name="Urmenyi T.P."/>
            <person name="Tadei W.P."/>
            <person name="Camargo E.P."/>
            <person name="de Vasconcelos A.T."/>
        </authorList>
    </citation>
    <scope>NUCLEOTIDE SEQUENCE</scope>
</reference>
<comment type="similarity">
    <text evidence="1">Belongs to the peptidase S1 family. CLIP subfamily.</text>
</comment>
<feature type="domain" description="Peptidase S1" evidence="2">
    <location>
        <begin position="16"/>
        <end position="249"/>
    </location>
</feature>
<dbReference type="InterPro" id="IPR051333">
    <property type="entry name" value="CLIP_Serine_Protease"/>
</dbReference>
<dbReference type="PANTHER" id="PTHR24260:SF147">
    <property type="entry name" value="EG:BACR7A4.3 PROTEIN-RELATED"/>
    <property type="match status" value="1"/>
</dbReference>
<reference evidence="3 5" key="1">
    <citation type="journal article" date="2010" name="BMC Genomics">
        <title>Combination of measures distinguishes pre-miRNAs from other stem-loops in the genome of the newly sequenced Anopheles darlingi.</title>
        <authorList>
            <person name="Mendes N.D."/>
            <person name="Freitas A.T."/>
            <person name="Vasconcelos A.T."/>
            <person name="Sagot M.F."/>
        </authorList>
    </citation>
    <scope>NUCLEOTIDE SEQUENCE</scope>
</reference>
<protein>
    <recommendedName>
        <fullName evidence="2">Peptidase S1 domain-containing protein</fullName>
    </recommendedName>
</protein>
<dbReference type="OMA" id="PNDEHEY"/>
<name>W5JCN1_ANODA</name>
<reference evidence="4" key="4">
    <citation type="submission" date="2015-06" db="UniProtKB">
        <authorList>
            <consortium name="EnsemblMetazoa"/>
        </authorList>
    </citation>
    <scope>IDENTIFICATION</scope>
</reference>
<dbReference type="VEuPathDB" id="VectorBase:ADAC006210"/>
<feature type="non-terminal residue" evidence="3">
    <location>
        <position position="820"/>
    </location>
</feature>
<dbReference type="HOGENOM" id="CLU_006842_22_0_1"/>
<dbReference type="GO" id="GO:0004252">
    <property type="term" value="F:serine-type endopeptidase activity"/>
    <property type="evidence" value="ECO:0007669"/>
    <property type="project" value="InterPro"/>
</dbReference>
<dbReference type="VEuPathDB" id="VectorBase:ADAR2_000592"/>
<dbReference type="Gene3D" id="2.40.10.10">
    <property type="entry name" value="Trypsin-like serine proteases"/>
    <property type="match status" value="4"/>
</dbReference>